<sequence length="553" mass="62045">MSALSYGPNVLKEFINNRFQNKEPWQIVSITMTSVLTFIWLWDFLAQDESLMSRTRKMVFRLCRKIPFISNKIDQELGKISDKFDKDAEERFKSLPFFTQLPSEGMKEEEIMNLIKEYLSCGQYQWKEGFVSGAVYFDPENMLNLLSKVYATTSYTNPLHPEVFPGICKMEAEVVRIAANLFHGGPESCGSMTTGGTESILMACKAFRDYGRNVKGIKKPRMVIPRTAHPAFEKSANYLGISICYVSTDPITTCVSISEMEKAINRNTIMLVGSVPSYPYGAMDDIKSIASLGVKYDIPVHVDCCLGGFLLVFMPEAGFELPPFDFRVPGVTSISADTHKYAYCPKGSSIVLYSHPKYRHEQYCITTDWPGGIYGSPTVAGSRAGGVIATCWATLIHLGKNEYIKATKKVIETARFIEDELRKVNGIFIFGKPVTSVIAVGSNDFHVFRLIEKLNEKGWSVNPLQFPAGFHICLTHVHTQDGVAKRFVDDVKEAVTEIMKDPRMDVEGKMAMYGMSQGIPDRSIVGDFTRFFLDTMYYTPKPVVTPTLNGSKK</sequence>
<evidence type="ECO:0000256" key="14">
    <source>
        <dbReference type="ARBA" id="ARBA00038965"/>
    </source>
</evidence>
<dbReference type="Pfam" id="PF00282">
    <property type="entry name" value="Pyridoxal_deC"/>
    <property type="match status" value="1"/>
</dbReference>
<dbReference type="EMBL" id="OV725081">
    <property type="protein sequence ID" value="CAH1401732.1"/>
    <property type="molecule type" value="Genomic_DNA"/>
</dbReference>
<evidence type="ECO:0000313" key="18">
    <source>
        <dbReference type="EMBL" id="CAH1401732.1"/>
    </source>
</evidence>
<evidence type="ECO:0000256" key="11">
    <source>
        <dbReference type="ARBA" id="ARBA00023136"/>
    </source>
</evidence>
<evidence type="ECO:0000256" key="13">
    <source>
        <dbReference type="ARBA" id="ARBA00038302"/>
    </source>
</evidence>
<keyword evidence="10" id="KW-0443">Lipid metabolism</keyword>
<dbReference type="Gene3D" id="3.40.640.10">
    <property type="entry name" value="Type I PLP-dependent aspartate aminotransferase-like (Major domain)"/>
    <property type="match status" value="1"/>
</dbReference>
<evidence type="ECO:0000256" key="16">
    <source>
        <dbReference type="PIRSR" id="PIRSR602129-50"/>
    </source>
</evidence>
<evidence type="ECO:0000256" key="6">
    <source>
        <dbReference type="ARBA" id="ARBA00022824"/>
    </source>
</evidence>
<keyword evidence="7 16" id="KW-0663">Pyridoxal phosphate</keyword>
<dbReference type="GO" id="GO:0005789">
    <property type="term" value="C:endoplasmic reticulum membrane"/>
    <property type="evidence" value="ECO:0007669"/>
    <property type="project" value="UniProtKB-SubCell"/>
</dbReference>
<dbReference type="PANTHER" id="PTHR42735:SF6">
    <property type="entry name" value="SPHINGOSINE-1-PHOSPHATE LYASE 1"/>
    <property type="match status" value="1"/>
</dbReference>
<name>A0A9P0HHB1_NEZVI</name>
<dbReference type="Gene3D" id="6.10.140.2150">
    <property type="match status" value="1"/>
</dbReference>
<keyword evidence="12 17" id="KW-0456">Lyase</keyword>
<dbReference type="PANTHER" id="PTHR42735">
    <property type="match status" value="1"/>
</dbReference>
<dbReference type="InterPro" id="IPR015424">
    <property type="entry name" value="PyrdxlP-dep_Trfase"/>
</dbReference>
<dbReference type="InterPro" id="IPR050477">
    <property type="entry name" value="GrpII_AminoAcid_Decarb"/>
</dbReference>
<accession>A0A9P0HHB1</accession>
<comment type="pathway">
    <text evidence="3">Lipid metabolism; sphingolipid metabolism.</text>
</comment>
<feature type="modified residue" description="N6-(pyridoxal phosphate)lysine" evidence="16">
    <location>
        <position position="340"/>
    </location>
</feature>
<evidence type="ECO:0000256" key="10">
    <source>
        <dbReference type="ARBA" id="ARBA00023098"/>
    </source>
</evidence>
<comment type="similarity">
    <text evidence="13">Belongs to the group II decarboxylase family. Sphingosine-1-phosphate lyase subfamily.</text>
</comment>
<dbReference type="SUPFAM" id="SSF53383">
    <property type="entry name" value="PLP-dependent transferases"/>
    <property type="match status" value="1"/>
</dbReference>
<keyword evidence="5" id="KW-0812">Transmembrane</keyword>
<keyword evidence="19" id="KW-1185">Reference proteome</keyword>
<organism evidence="18 19">
    <name type="scientific">Nezara viridula</name>
    <name type="common">Southern green stink bug</name>
    <name type="synonym">Cimex viridulus</name>
    <dbReference type="NCBI Taxonomy" id="85310"/>
    <lineage>
        <taxon>Eukaryota</taxon>
        <taxon>Metazoa</taxon>
        <taxon>Ecdysozoa</taxon>
        <taxon>Arthropoda</taxon>
        <taxon>Hexapoda</taxon>
        <taxon>Insecta</taxon>
        <taxon>Pterygota</taxon>
        <taxon>Neoptera</taxon>
        <taxon>Paraneoptera</taxon>
        <taxon>Hemiptera</taxon>
        <taxon>Heteroptera</taxon>
        <taxon>Panheteroptera</taxon>
        <taxon>Pentatomomorpha</taxon>
        <taxon>Pentatomoidea</taxon>
        <taxon>Pentatomidae</taxon>
        <taxon>Pentatominae</taxon>
        <taxon>Nezara</taxon>
    </lineage>
</organism>
<dbReference type="GO" id="GO:0019752">
    <property type="term" value="P:carboxylic acid metabolic process"/>
    <property type="evidence" value="ECO:0007669"/>
    <property type="project" value="InterPro"/>
</dbReference>
<keyword evidence="11" id="KW-0472">Membrane</keyword>
<dbReference type="GO" id="GO:0030170">
    <property type="term" value="F:pyridoxal phosphate binding"/>
    <property type="evidence" value="ECO:0007669"/>
    <property type="project" value="InterPro"/>
</dbReference>
<dbReference type="GO" id="GO:0030149">
    <property type="term" value="P:sphingolipid catabolic process"/>
    <property type="evidence" value="ECO:0007669"/>
    <property type="project" value="TreeGrafter"/>
</dbReference>
<evidence type="ECO:0000256" key="4">
    <source>
        <dbReference type="ARBA" id="ARBA00004991"/>
    </source>
</evidence>
<evidence type="ECO:0000256" key="17">
    <source>
        <dbReference type="RuleBase" id="RU000382"/>
    </source>
</evidence>
<comment type="cofactor">
    <cofactor evidence="1 16 17">
        <name>pyridoxal 5'-phosphate</name>
        <dbReference type="ChEBI" id="CHEBI:597326"/>
    </cofactor>
</comment>
<gene>
    <name evidence="18" type="ORF">NEZAVI_LOCUS10694</name>
</gene>
<comment type="pathway">
    <text evidence="4">Sphingolipid metabolism.</text>
</comment>
<reference evidence="18" key="1">
    <citation type="submission" date="2022-01" db="EMBL/GenBank/DDBJ databases">
        <authorList>
            <person name="King R."/>
        </authorList>
    </citation>
    <scope>NUCLEOTIDE SEQUENCE</scope>
</reference>
<dbReference type="Gene3D" id="3.90.1150.10">
    <property type="entry name" value="Aspartate Aminotransferase, domain 1"/>
    <property type="match status" value="1"/>
</dbReference>
<dbReference type="FunFam" id="3.40.640.10:FF:000020">
    <property type="entry name" value="sphingosine-1-phosphate lyase 1"/>
    <property type="match status" value="1"/>
</dbReference>
<dbReference type="FunFam" id="6.10.140.2150:FF:000001">
    <property type="entry name" value="Sphingosine-1-phosphate lyase 1"/>
    <property type="match status" value="1"/>
</dbReference>
<dbReference type="GO" id="GO:0008117">
    <property type="term" value="F:sphinganine-1-phosphate aldolase activity"/>
    <property type="evidence" value="ECO:0007669"/>
    <property type="project" value="UniProtKB-EC"/>
</dbReference>
<comment type="subcellular location">
    <subcellularLocation>
        <location evidence="2">Endoplasmic reticulum membrane</location>
        <topology evidence="2">Single-pass membrane protein</topology>
    </subcellularLocation>
</comment>
<keyword evidence="6" id="KW-0256">Endoplasmic reticulum</keyword>
<dbReference type="EC" id="4.1.2.27" evidence="14"/>
<evidence type="ECO:0000256" key="15">
    <source>
        <dbReference type="ARBA" id="ARBA00042568"/>
    </source>
</evidence>
<dbReference type="InterPro" id="IPR002129">
    <property type="entry name" value="PyrdxlP-dep_de-COase"/>
</dbReference>
<dbReference type="OrthoDB" id="10254570at2759"/>
<evidence type="ECO:0000256" key="1">
    <source>
        <dbReference type="ARBA" id="ARBA00001933"/>
    </source>
</evidence>
<evidence type="ECO:0000256" key="9">
    <source>
        <dbReference type="ARBA" id="ARBA00022989"/>
    </source>
</evidence>
<evidence type="ECO:0000256" key="3">
    <source>
        <dbReference type="ARBA" id="ARBA00004760"/>
    </source>
</evidence>
<evidence type="ECO:0000313" key="19">
    <source>
        <dbReference type="Proteomes" id="UP001152798"/>
    </source>
</evidence>
<evidence type="ECO:0000256" key="2">
    <source>
        <dbReference type="ARBA" id="ARBA00004389"/>
    </source>
</evidence>
<dbReference type="InterPro" id="IPR015421">
    <property type="entry name" value="PyrdxlP-dep_Trfase_major"/>
</dbReference>
<keyword evidence="9" id="KW-1133">Transmembrane helix</keyword>
<keyword evidence="8" id="KW-0746">Sphingolipid metabolism</keyword>
<evidence type="ECO:0000256" key="7">
    <source>
        <dbReference type="ARBA" id="ARBA00022898"/>
    </source>
</evidence>
<dbReference type="Proteomes" id="UP001152798">
    <property type="component" value="Chromosome 5"/>
</dbReference>
<evidence type="ECO:0000256" key="8">
    <source>
        <dbReference type="ARBA" id="ARBA00022919"/>
    </source>
</evidence>
<dbReference type="AlphaFoldDB" id="A0A9P0HHB1"/>
<proteinExistence type="inferred from homology"/>
<protein>
    <recommendedName>
        <fullName evidence="14">sphinganine-1-phosphate aldolase</fullName>
        <ecNumber evidence="14">4.1.2.27</ecNumber>
    </recommendedName>
    <alternativeName>
        <fullName evidence="15">Sphingosine-1-phosphate aldolase</fullName>
    </alternativeName>
</protein>
<evidence type="ECO:0000256" key="12">
    <source>
        <dbReference type="ARBA" id="ARBA00023239"/>
    </source>
</evidence>
<dbReference type="InterPro" id="IPR015422">
    <property type="entry name" value="PyrdxlP-dep_Trfase_small"/>
</dbReference>
<evidence type="ECO:0000256" key="5">
    <source>
        <dbReference type="ARBA" id="ARBA00022692"/>
    </source>
</evidence>